<organism evidence="2 3">
    <name type="scientific">Effrenium voratum</name>
    <dbReference type="NCBI Taxonomy" id="2562239"/>
    <lineage>
        <taxon>Eukaryota</taxon>
        <taxon>Sar</taxon>
        <taxon>Alveolata</taxon>
        <taxon>Dinophyceae</taxon>
        <taxon>Suessiales</taxon>
        <taxon>Symbiodiniaceae</taxon>
        <taxon>Effrenium</taxon>
    </lineage>
</organism>
<gene>
    <name evidence="2" type="ORF">EVOR1521_LOCUS14540</name>
</gene>
<protein>
    <submittedName>
        <fullName evidence="2">Uncharacterized protein</fullName>
    </submittedName>
</protein>
<sequence length="315" mass="35488">MEPVLDENPPFKQKMDPPYKPQVKGKTDRANFTARTDDLPPQVPYKDDGSNWDKDFATRMHAMQSVMQWMNEMQEVRSTLFLASLMMEIRSKNLAKLDAAFRRTTVLVSPVDQRLLRTKNVLKGKSWYLQAHGRCDSSSGSTRSCSETSEEASTCGQVLGAEEMTLEDFLGSWVDGDGNNIHVSRSPKGHLAVNISRPPLRQLRLELRRSEAGWTCGNATLGDCCKEQLLWRFPGAHVSTWLRQEALGDQKQAWLGIWDPENGYGPWGPASVTFKDVALMISNGMMDTMMVPEMQEDGTMLFVSLTPKKMSELMC</sequence>
<proteinExistence type="predicted"/>
<reference evidence="2" key="1">
    <citation type="submission" date="2023-08" db="EMBL/GenBank/DDBJ databases">
        <authorList>
            <person name="Chen Y."/>
            <person name="Shah S."/>
            <person name="Dougan E. K."/>
            <person name="Thang M."/>
            <person name="Chan C."/>
        </authorList>
    </citation>
    <scope>NUCLEOTIDE SEQUENCE</scope>
</reference>
<dbReference type="Proteomes" id="UP001178507">
    <property type="component" value="Unassembled WGS sequence"/>
</dbReference>
<keyword evidence="3" id="KW-1185">Reference proteome</keyword>
<evidence type="ECO:0000256" key="1">
    <source>
        <dbReference type="SAM" id="MobiDB-lite"/>
    </source>
</evidence>
<dbReference type="AlphaFoldDB" id="A0AA36IJ36"/>
<dbReference type="EMBL" id="CAUJNA010001746">
    <property type="protein sequence ID" value="CAJ1388737.1"/>
    <property type="molecule type" value="Genomic_DNA"/>
</dbReference>
<evidence type="ECO:0000313" key="2">
    <source>
        <dbReference type="EMBL" id="CAJ1388737.1"/>
    </source>
</evidence>
<accession>A0AA36IJ36</accession>
<comment type="caution">
    <text evidence="2">The sequence shown here is derived from an EMBL/GenBank/DDBJ whole genome shotgun (WGS) entry which is preliminary data.</text>
</comment>
<name>A0AA36IJ36_9DINO</name>
<evidence type="ECO:0000313" key="3">
    <source>
        <dbReference type="Proteomes" id="UP001178507"/>
    </source>
</evidence>
<feature type="region of interest" description="Disordered" evidence="1">
    <location>
        <begin position="1"/>
        <end position="50"/>
    </location>
</feature>